<dbReference type="AlphaFoldDB" id="A0A9P1HAG9"/>
<sequence length="159" mass="16884">MNSFFTVNNHVSISLLSVTVTPSTFLAALIFCLVFISIYISLYLAPISAATSAVTAPFRRVLAVVRPKASAAPAAAIADRATALVDDPATIPLRLHPSDQQLLIASHRPLPALPSDAYSEDLEVSNPDTALVLRTPRRSRNKVAESVASHDLPRSADAG</sequence>
<keyword evidence="2" id="KW-0812">Transmembrane</keyword>
<keyword evidence="2" id="KW-1133">Transmembrane helix</keyword>
<organism evidence="3 4">
    <name type="scientific">Parascedosporium putredinis</name>
    <dbReference type="NCBI Taxonomy" id="1442378"/>
    <lineage>
        <taxon>Eukaryota</taxon>
        <taxon>Fungi</taxon>
        <taxon>Dikarya</taxon>
        <taxon>Ascomycota</taxon>
        <taxon>Pezizomycotina</taxon>
        <taxon>Sordariomycetes</taxon>
        <taxon>Hypocreomycetidae</taxon>
        <taxon>Microascales</taxon>
        <taxon>Microascaceae</taxon>
        <taxon>Parascedosporium</taxon>
    </lineage>
</organism>
<feature type="transmembrane region" description="Helical" evidence="2">
    <location>
        <begin position="25"/>
        <end position="45"/>
    </location>
</feature>
<evidence type="ECO:0000256" key="1">
    <source>
        <dbReference type="SAM" id="MobiDB-lite"/>
    </source>
</evidence>
<evidence type="ECO:0000313" key="4">
    <source>
        <dbReference type="Proteomes" id="UP000838763"/>
    </source>
</evidence>
<keyword evidence="2" id="KW-0472">Membrane</keyword>
<name>A0A9P1HAG9_9PEZI</name>
<dbReference type="EMBL" id="CALLCH030000021">
    <property type="protein sequence ID" value="CAI4219919.1"/>
    <property type="molecule type" value="Genomic_DNA"/>
</dbReference>
<dbReference type="Proteomes" id="UP000838763">
    <property type="component" value="Unassembled WGS sequence"/>
</dbReference>
<gene>
    <name evidence="3" type="ORF">PPNO1_LOCUS9460</name>
</gene>
<evidence type="ECO:0000256" key="2">
    <source>
        <dbReference type="SAM" id="Phobius"/>
    </source>
</evidence>
<evidence type="ECO:0000313" key="3">
    <source>
        <dbReference type="EMBL" id="CAI4219919.1"/>
    </source>
</evidence>
<comment type="caution">
    <text evidence="3">The sequence shown here is derived from an EMBL/GenBank/DDBJ whole genome shotgun (WGS) entry which is preliminary data.</text>
</comment>
<accession>A0A9P1HAG9</accession>
<proteinExistence type="predicted"/>
<protein>
    <submittedName>
        <fullName evidence="3">Uncharacterized protein</fullName>
    </submittedName>
</protein>
<keyword evidence="4" id="KW-1185">Reference proteome</keyword>
<reference evidence="3" key="1">
    <citation type="submission" date="2022-11" db="EMBL/GenBank/DDBJ databases">
        <authorList>
            <person name="Scott C."/>
            <person name="Bruce N."/>
        </authorList>
    </citation>
    <scope>NUCLEOTIDE SEQUENCE</scope>
</reference>
<feature type="region of interest" description="Disordered" evidence="1">
    <location>
        <begin position="134"/>
        <end position="159"/>
    </location>
</feature>
<dbReference type="OrthoDB" id="5095970at2759"/>